<feature type="domain" description="DHHA1" evidence="7">
    <location>
        <begin position="369"/>
        <end position="465"/>
    </location>
</feature>
<dbReference type="Gene3D" id="3.90.1640.30">
    <property type="match status" value="1"/>
</dbReference>
<evidence type="ECO:0000256" key="1">
    <source>
        <dbReference type="ARBA" id="ARBA00005915"/>
    </source>
</evidence>
<dbReference type="GO" id="GO:0008409">
    <property type="term" value="F:5'-3' exonuclease activity"/>
    <property type="evidence" value="ECO:0007669"/>
    <property type="project" value="InterPro"/>
</dbReference>
<evidence type="ECO:0000256" key="5">
    <source>
        <dbReference type="ARBA" id="ARBA00022839"/>
    </source>
</evidence>
<dbReference type="GO" id="GO:0003676">
    <property type="term" value="F:nucleic acid binding"/>
    <property type="evidence" value="ECO:0007669"/>
    <property type="project" value="InterPro"/>
</dbReference>
<dbReference type="InterPro" id="IPR038763">
    <property type="entry name" value="DHH_sf"/>
</dbReference>
<keyword evidence="10" id="KW-1185">Reference proteome</keyword>
<dbReference type="RefSeq" id="WP_069907657.1">
    <property type="nucleotide sequence ID" value="NZ_LAJE02000013.1"/>
</dbReference>
<evidence type="ECO:0000259" key="8">
    <source>
        <dbReference type="Pfam" id="PF17768"/>
    </source>
</evidence>
<dbReference type="PANTHER" id="PTHR30255:SF2">
    <property type="entry name" value="SINGLE-STRANDED-DNA-SPECIFIC EXONUCLEASE RECJ"/>
    <property type="match status" value="1"/>
</dbReference>
<keyword evidence="5 9" id="KW-0269">Exonuclease</keyword>
<name>A0A1E5XXC3_9HYPH</name>
<dbReference type="InterPro" id="IPR004610">
    <property type="entry name" value="RecJ"/>
</dbReference>
<accession>A0A1E5XXC3</accession>
<evidence type="ECO:0000313" key="9">
    <source>
        <dbReference type="EMBL" id="OEO33214.1"/>
    </source>
</evidence>
<dbReference type="Pfam" id="PF17768">
    <property type="entry name" value="RecJ_OB"/>
    <property type="match status" value="1"/>
</dbReference>
<evidence type="ECO:0000256" key="2">
    <source>
        <dbReference type="ARBA" id="ARBA00019841"/>
    </source>
</evidence>
<protein>
    <recommendedName>
        <fullName evidence="2">Single-stranded-DNA-specific exonuclease RecJ</fullName>
    </recommendedName>
</protein>
<dbReference type="OrthoDB" id="9809852at2"/>
<dbReference type="InterPro" id="IPR051673">
    <property type="entry name" value="SSDNA_exonuclease_RecJ"/>
</dbReference>
<evidence type="ECO:0000256" key="3">
    <source>
        <dbReference type="ARBA" id="ARBA00022722"/>
    </source>
</evidence>
<feature type="domain" description="DDH" evidence="6">
    <location>
        <begin position="97"/>
        <end position="250"/>
    </location>
</feature>
<dbReference type="Gene3D" id="3.10.310.30">
    <property type="match status" value="1"/>
</dbReference>
<evidence type="ECO:0000259" key="7">
    <source>
        <dbReference type="Pfam" id="PF02272"/>
    </source>
</evidence>
<dbReference type="SUPFAM" id="SSF64182">
    <property type="entry name" value="DHH phosphoesterases"/>
    <property type="match status" value="1"/>
</dbReference>
<keyword evidence="3" id="KW-0540">Nuclease</keyword>
<reference evidence="9 10" key="1">
    <citation type="journal article" date="2015" name="Genome Announc.">
        <title>Genome Assemblies of Three Soil-Associated Devosia species: D. insulae, D. limi, and D. soli.</title>
        <authorList>
            <person name="Hassan Y.I."/>
            <person name="Lepp D."/>
            <person name="Zhou T."/>
        </authorList>
    </citation>
    <scope>NUCLEOTIDE SEQUENCE [LARGE SCALE GENOMIC DNA]</scope>
    <source>
        <strain evidence="9 10">DS-56</strain>
    </source>
</reference>
<dbReference type="EMBL" id="LAJE02000013">
    <property type="protein sequence ID" value="OEO33214.1"/>
    <property type="molecule type" value="Genomic_DNA"/>
</dbReference>
<comment type="caution">
    <text evidence="9">The sequence shown here is derived from an EMBL/GenBank/DDBJ whole genome shotgun (WGS) entry which is preliminary data.</text>
</comment>
<dbReference type="NCBIfam" id="TIGR00644">
    <property type="entry name" value="recJ"/>
    <property type="match status" value="1"/>
</dbReference>
<dbReference type="GO" id="GO:0006310">
    <property type="term" value="P:DNA recombination"/>
    <property type="evidence" value="ECO:0007669"/>
    <property type="project" value="InterPro"/>
</dbReference>
<feature type="domain" description="RecJ OB" evidence="8">
    <location>
        <begin position="480"/>
        <end position="591"/>
    </location>
</feature>
<evidence type="ECO:0000313" key="10">
    <source>
        <dbReference type="Proteomes" id="UP000095463"/>
    </source>
</evidence>
<comment type="similarity">
    <text evidence="1">Belongs to the RecJ family.</text>
</comment>
<evidence type="ECO:0000259" key="6">
    <source>
        <dbReference type="Pfam" id="PF01368"/>
    </source>
</evidence>
<dbReference type="InterPro" id="IPR041122">
    <property type="entry name" value="RecJ_OB"/>
</dbReference>
<evidence type="ECO:0000256" key="4">
    <source>
        <dbReference type="ARBA" id="ARBA00022801"/>
    </source>
</evidence>
<gene>
    <name evidence="9" type="ORF">VW23_000590</name>
</gene>
<proteinExistence type="inferred from homology"/>
<dbReference type="Pfam" id="PF02272">
    <property type="entry name" value="DHHA1"/>
    <property type="match status" value="1"/>
</dbReference>
<dbReference type="Pfam" id="PF01368">
    <property type="entry name" value="DHH"/>
    <property type="match status" value="1"/>
</dbReference>
<organism evidence="9 10">
    <name type="scientific">Devosia insulae DS-56</name>
    <dbReference type="NCBI Taxonomy" id="1116389"/>
    <lineage>
        <taxon>Bacteria</taxon>
        <taxon>Pseudomonadati</taxon>
        <taxon>Pseudomonadota</taxon>
        <taxon>Alphaproteobacteria</taxon>
        <taxon>Hyphomicrobiales</taxon>
        <taxon>Devosiaceae</taxon>
        <taxon>Devosia</taxon>
    </lineage>
</organism>
<dbReference type="GO" id="GO:0006281">
    <property type="term" value="P:DNA repair"/>
    <property type="evidence" value="ECO:0007669"/>
    <property type="project" value="InterPro"/>
</dbReference>
<dbReference type="Proteomes" id="UP000095463">
    <property type="component" value="Unassembled WGS sequence"/>
</dbReference>
<dbReference type="PANTHER" id="PTHR30255">
    <property type="entry name" value="SINGLE-STRANDED-DNA-SPECIFIC EXONUCLEASE RECJ"/>
    <property type="match status" value="1"/>
</dbReference>
<keyword evidence="4" id="KW-0378">Hydrolase</keyword>
<dbReference type="AlphaFoldDB" id="A0A1E5XXC3"/>
<dbReference type="InterPro" id="IPR001667">
    <property type="entry name" value="DDH_dom"/>
</dbReference>
<sequence length="598" mass="62492">MDEPRPNFLDVSTSALGRAWVDRLDPAAVRTAAAIGQRTDLSEILARIVAGRGVSVDAAETYLQPTIRELMPDPSTLAGMDALAERLAKAITDNEPVALFGDYDVDGACSCALMARYLKHFGLDPQVHIPDRIFEGYGPNTTAIDKLVDGGARLLITLDCGTTSDGPIAHARARGLDVLVIDHHLSDAELPPANALVNPNRPDDISGLGYLCAAGVTFMVLVATNRLLKQRGDTGLPNLMTMIDLVALATVCDVVPLKGLNRAFVARGLEVARTGSNRGIGALALAARLSGPLNAYHLGYLIGPRINAGGRIGDAALGTRLLSLDDEQQALMIAAQLNELNSERQRIEVEAVEEAARAAEAEIGGGEGPPVLVLASANWHPGVVGLIAARLRERFERPTFAIALAPDGTGTGSGRSMPGVDLGSAVIEAVELGLAVKGGGHAMAAGVTLKPGQLGPFRAHVTDRLGNSVSVARALTALEIDAAMTARGANPQFVHEIERAGPFGAGSPQPVFAFPAHKAKFAEIVGAGGHVKFTLTADDGARLKAIAFRAATTALGETLLSAGNDTPLHMAGTLSIDHWQGREEVQFRLLDAARPGGR</sequence>
<dbReference type="InterPro" id="IPR003156">
    <property type="entry name" value="DHHA1_dom"/>
</dbReference>